<keyword evidence="3" id="KW-1185">Reference proteome</keyword>
<organism evidence="2 3">
    <name type="scientific">Hyaloscypha variabilis (strain UAMH 11265 / GT02V1 / F)</name>
    <name type="common">Meliniomyces variabilis</name>
    <dbReference type="NCBI Taxonomy" id="1149755"/>
    <lineage>
        <taxon>Eukaryota</taxon>
        <taxon>Fungi</taxon>
        <taxon>Dikarya</taxon>
        <taxon>Ascomycota</taxon>
        <taxon>Pezizomycotina</taxon>
        <taxon>Leotiomycetes</taxon>
        <taxon>Helotiales</taxon>
        <taxon>Hyaloscyphaceae</taxon>
        <taxon>Hyaloscypha</taxon>
        <taxon>Hyaloscypha variabilis</taxon>
    </lineage>
</organism>
<evidence type="ECO:0000313" key="3">
    <source>
        <dbReference type="Proteomes" id="UP000235786"/>
    </source>
</evidence>
<feature type="compositionally biased region" description="Polar residues" evidence="1">
    <location>
        <begin position="148"/>
        <end position="165"/>
    </location>
</feature>
<reference evidence="2 3" key="1">
    <citation type="submission" date="2016-04" db="EMBL/GenBank/DDBJ databases">
        <title>A degradative enzymes factory behind the ericoid mycorrhizal symbiosis.</title>
        <authorList>
            <consortium name="DOE Joint Genome Institute"/>
            <person name="Martino E."/>
            <person name="Morin E."/>
            <person name="Grelet G."/>
            <person name="Kuo A."/>
            <person name="Kohler A."/>
            <person name="Daghino S."/>
            <person name="Barry K."/>
            <person name="Choi C."/>
            <person name="Cichocki N."/>
            <person name="Clum A."/>
            <person name="Copeland A."/>
            <person name="Hainaut M."/>
            <person name="Haridas S."/>
            <person name="Labutti K."/>
            <person name="Lindquist E."/>
            <person name="Lipzen A."/>
            <person name="Khouja H.-R."/>
            <person name="Murat C."/>
            <person name="Ohm R."/>
            <person name="Olson A."/>
            <person name="Spatafora J."/>
            <person name="Veneault-Fourrey C."/>
            <person name="Henrissat B."/>
            <person name="Grigoriev I."/>
            <person name="Martin F."/>
            <person name="Perotto S."/>
        </authorList>
    </citation>
    <scope>NUCLEOTIDE SEQUENCE [LARGE SCALE GENOMIC DNA]</scope>
    <source>
        <strain evidence="2 3">F</strain>
    </source>
</reference>
<feature type="compositionally biased region" description="Basic and acidic residues" evidence="1">
    <location>
        <begin position="166"/>
        <end position="175"/>
    </location>
</feature>
<evidence type="ECO:0000256" key="1">
    <source>
        <dbReference type="SAM" id="MobiDB-lite"/>
    </source>
</evidence>
<accession>A0A2J6S8H0</accession>
<dbReference type="EMBL" id="KZ613938">
    <property type="protein sequence ID" value="PMD47062.1"/>
    <property type="molecule type" value="Genomic_DNA"/>
</dbReference>
<dbReference type="Proteomes" id="UP000235786">
    <property type="component" value="Unassembled WGS sequence"/>
</dbReference>
<sequence length="232" mass="26439">MATDMSKPSKKPLVVMALGKIPSVDLLKEHLGLNTAPVNVKNAFRDITIQWRKTNIGSNSQPATDLTDWHSPVVQKDLYTLAENFLADKDNAEHFWSASRPWKYDSMLQYPDDKERVIELLVQLFFKQNRAFKNNSRYGPWVHKDLDPNSSREGSTPQQIASMDTASERDAETSSRKRRRSETIQNPLSPTSNFIDLSESFGSSPPLPWDHNLPPSRDIYDMPDEQAPNLEP</sequence>
<name>A0A2J6S8H0_HYAVF</name>
<feature type="compositionally biased region" description="Polar residues" evidence="1">
    <location>
        <begin position="183"/>
        <end position="203"/>
    </location>
</feature>
<gene>
    <name evidence="2" type="ORF">L207DRAFT_575866</name>
</gene>
<protein>
    <submittedName>
        <fullName evidence="2">Uncharacterized protein</fullName>
    </submittedName>
</protein>
<dbReference type="OrthoDB" id="5379191at2759"/>
<evidence type="ECO:0000313" key="2">
    <source>
        <dbReference type="EMBL" id="PMD47062.1"/>
    </source>
</evidence>
<proteinExistence type="predicted"/>
<feature type="region of interest" description="Disordered" evidence="1">
    <location>
        <begin position="137"/>
        <end position="232"/>
    </location>
</feature>
<dbReference type="AlphaFoldDB" id="A0A2J6S8H0"/>